<dbReference type="PROSITE" id="PS50043">
    <property type="entry name" value="HTH_LUXR_2"/>
    <property type="match status" value="1"/>
</dbReference>
<dbReference type="PANTHER" id="PTHR44688">
    <property type="entry name" value="DNA-BINDING TRANSCRIPTIONAL ACTIVATOR DEVR_DOSR"/>
    <property type="match status" value="1"/>
</dbReference>
<dbReference type="Proteomes" id="UP000559010">
    <property type="component" value="Unassembled WGS sequence"/>
</dbReference>
<organism evidence="5 6">
    <name type="scientific">Marinigracilibium pacificum</name>
    <dbReference type="NCBI Taxonomy" id="2729599"/>
    <lineage>
        <taxon>Bacteria</taxon>
        <taxon>Pseudomonadati</taxon>
        <taxon>Bacteroidota</taxon>
        <taxon>Cytophagia</taxon>
        <taxon>Cytophagales</taxon>
        <taxon>Flammeovirgaceae</taxon>
        <taxon>Marinigracilibium</taxon>
    </lineage>
</organism>
<dbReference type="Gene3D" id="3.30.450.20">
    <property type="entry name" value="PAS domain"/>
    <property type="match status" value="1"/>
</dbReference>
<dbReference type="AlphaFoldDB" id="A0A848IZ74"/>
<dbReference type="Gene3D" id="1.10.10.10">
    <property type="entry name" value="Winged helix-like DNA-binding domain superfamily/Winged helix DNA-binding domain"/>
    <property type="match status" value="1"/>
</dbReference>
<sequence length="259" mass="30017">MNPGTDIFEQYLELIASTPEIDDSLINNHIKQLKESEKYLPMGMTFLFITNSSNKKYEYITKNVEYCTHIKRDEIYSGGFDFIFSRIHPHDLDDWHEVTGAIIEEIIKLPLDKKQKCNFQFNYRIKNGYGDYINILEGQIPIAFNKDEIPYLFLSQVTVLGNEIETSPKGVLMLLNNEGEYEKFFEILPNPKAKNNFNLTKRELQILEVINKGLTSREVADNLHISKETVDKHRKNIIKKMGVNNTVAAINLLKNQNPD</sequence>
<accession>A0A848IZ74</accession>
<dbReference type="InterPro" id="IPR000792">
    <property type="entry name" value="Tscrpt_reg_LuxR_C"/>
</dbReference>
<comment type="caution">
    <text evidence="5">The sequence shown here is derived from an EMBL/GenBank/DDBJ whole genome shotgun (WGS) entry which is preliminary data.</text>
</comment>
<keyword evidence="2" id="KW-0238">DNA-binding</keyword>
<evidence type="ECO:0000256" key="1">
    <source>
        <dbReference type="ARBA" id="ARBA00023015"/>
    </source>
</evidence>
<dbReference type="EMBL" id="JABBNU010000002">
    <property type="protein sequence ID" value="NMM47299.1"/>
    <property type="molecule type" value="Genomic_DNA"/>
</dbReference>
<reference evidence="5 6" key="1">
    <citation type="submission" date="2020-04" db="EMBL/GenBank/DDBJ databases">
        <title>Flammeovirgaceae bacterium KN852 isolated from deep sea.</title>
        <authorList>
            <person name="Zhang D.-C."/>
        </authorList>
    </citation>
    <scope>NUCLEOTIDE SEQUENCE [LARGE SCALE GENOMIC DNA]</scope>
    <source>
        <strain evidence="5 6">KN852</strain>
    </source>
</reference>
<gene>
    <name evidence="5" type="ORF">HH304_02740</name>
</gene>
<dbReference type="PRINTS" id="PR00038">
    <property type="entry name" value="HTHLUXR"/>
</dbReference>
<name>A0A848IZ74_9BACT</name>
<evidence type="ECO:0000313" key="6">
    <source>
        <dbReference type="Proteomes" id="UP000559010"/>
    </source>
</evidence>
<dbReference type="RefSeq" id="WP_169677930.1">
    <property type="nucleotide sequence ID" value="NZ_JABBNU010000002.1"/>
</dbReference>
<dbReference type="GO" id="GO:0006355">
    <property type="term" value="P:regulation of DNA-templated transcription"/>
    <property type="evidence" value="ECO:0007669"/>
    <property type="project" value="InterPro"/>
</dbReference>
<dbReference type="Pfam" id="PF00196">
    <property type="entry name" value="GerE"/>
    <property type="match status" value="1"/>
</dbReference>
<dbReference type="SMART" id="SM00421">
    <property type="entry name" value="HTH_LUXR"/>
    <property type="match status" value="1"/>
</dbReference>
<protein>
    <recommendedName>
        <fullName evidence="4">HTH luxR-type domain-containing protein</fullName>
    </recommendedName>
</protein>
<evidence type="ECO:0000259" key="4">
    <source>
        <dbReference type="PROSITE" id="PS50043"/>
    </source>
</evidence>
<dbReference type="PROSITE" id="PS00622">
    <property type="entry name" value="HTH_LUXR_1"/>
    <property type="match status" value="1"/>
</dbReference>
<dbReference type="InterPro" id="IPR036388">
    <property type="entry name" value="WH-like_DNA-bd_sf"/>
</dbReference>
<dbReference type="GO" id="GO:0003677">
    <property type="term" value="F:DNA binding"/>
    <property type="evidence" value="ECO:0007669"/>
    <property type="project" value="UniProtKB-KW"/>
</dbReference>
<evidence type="ECO:0000313" key="5">
    <source>
        <dbReference type="EMBL" id="NMM47299.1"/>
    </source>
</evidence>
<keyword evidence="1" id="KW-0805">Transcription regulation</keyword>
<evidence type="ECO:0000256" key="3">
    <source>
        <dbReference type="ARBA" id="ARBA00023163"/>
    </source>
</evidence>
<proteinExistence type="predicted"/>
<dbReference type="CDD" id="cd06170">
    <property type="entry name" value="LuxR_C_like"/>
    <property type="match status" value="1"/>
</dbReference>
<keyword evidence="6" id="KW-1185">Reference proteome</keyword>
<keyword evidence="3" id="KW-0804">Transcription</keyword>
<dbReference type="InterPro" id="IPR016032">
    <property type="entry name" value="Sig_transdc_resp-reg_C-effctor"/>
</dbReference>
<dbReference type="PANTHER" id="PTHR44688:SF16">
    <property type="entry name" value="DNA-BINDING TRANSCRIPTIONAL ACTIVATOR DEVR_DOSR"/>
    <property type="match status" value="1"/>
</dbReference>
<dbReference type="SUPFAM" id="SSF46894">
    <property type="entry name" value="C-terminal effector domain of the bipartite response regulators"/>
    <property type="match status" value="1"/>
</dbReference>
<feature type="domain" description="HTH luxR-type" evidence="4">
    <location>
        <begin position="192"/>
        <end position="257"/>
    </location>
</feature>
<evidence type="ECO:0000256" key="2">
    <source>
        <dbReference type="ARBA" id="ARBA00023125"/>
    </source>
</evidence>